<protein>
    <recommendedName>
        <fullName evidence="4">GTP-binding protein</fullName>
    </recommendedName>
</protein>
<reference evidence="3" key="1">
    <citation type="journal article" date="2015" name="Nature">
        <title>Complex archaea that bridge the gap between prokaryotes and eukaryotes.</title>
        <authorList>
            <person name="Spang A."/>
            <person name="Saw J.H."/>
            <person name="Jorgensen S.L."/>
            <person name="Zaremba-Niedzwiedzka K."/>
            <person name="Martijn J."/>
            <person name="Lind A.E."/>
            <person name="van Eijk R."/>
            <person name="Schleper C."/>
            <person name="Guy L."/>
            <person name="Ettema T.J."/>
        </authorList>
    </citation>
    <scope>NUCLEOTIDE SEQUENCE</scope>
</reference>
<sequence>MKNFIFKILVSGDASVGKTSLLRRYVDDFFDDSSVMTVGVDFFTKELNFDNIHCSLQLWDLGGQKRFRYLLENYVMGARGALLLFDLTMMPKIGNILEWVNIVRLHDINLPIILVGTKNDLEDFIAVDDEDATHIKNTFNMIDYIKTSAKTGFNVENVFERLAKILTKISKY</sequence>
<evidence type="ECO:0000256" key="1">
    <source>
        <dbReference type="ARBA" id="ARBA00022741"/>
    </source>
</evidence>
<dbReference type="SUPFAM" id="SSF52540">
    <property type="entry name" value="P-loop containing nucleoside triphosphate hydrolases"/>
    <property type="match status" value="1"/>
</dbReference>
<dbReference type="SMART" id="SM00173">
    <property type="entry name" value="RAS"/>
    <property type="match status" value="1"/>
</dbReference>
<keyword evidence="1" id="KW-0547">Nucleotide-binding</keyword>
<dbReference type="SMART" id="SM00175">
    <property type="entry name" value="RAB"/>
    <property type="match status" value="1"/>
</dbReference>
<proteinExistence type="predicted"/>
<name>A0A0F9QAZ4_9ZZZZ</name>
<dbReference type="GO" id="GO:0003924">
    <property type="term" value="F:GTPase activity"/>
    <property type="evidence" value="ECO:0007669"/>
    <property type="project" value="InterPro"/>
</dbReference>
<dbReference type="InterPro" id="IPR050227">
    <property type="entry name" value="Rab"/>
</dbReference>
<dbReference type="PROSITE" id="PS51419">
    <property type="entry name" value="RAB"/>
    <property type="match status" value="1"/>
</dbReference>
<dbReference type="SMART" id="SM00174">
    <property type="entry name" value="RHO"/>
    <property type="match status" value="1"/>
</dbReference>
<comment type="caution">
    <text evidence="3">The sequence shown here is derived from an EMBL/GenBank/DDBJ whole genome shotgun (WGS) entry which is preliminary data.</text>
</comment>
<keyword evidence="2" id="KW-0342">GTP-binding</keyword>
<dbReference type="Pfam" id="PF00071">
    <property type="entry name" value="Ras"/>
    <property type="match status" value="1"/>
</dbReference>
<dbReference type="PRINTS" id="PR00449">
    <property type="entry name" value="RASTRNSFRMNG"/>
</dbReference>
<organism evidence="3">
    <name type="scientific">marine sediment metagenome</name>
    <dbReference type="NCBI Taxonomy" id="412755"/>
    <lineage>
        <taxon>unclassified sequences</taxon>
        <taxon>metagenomes</taxon>
        <taxon>ecological metagenomes</taxon>
    </lineage>
</organism>
<evidence type="ECO:0000313" key="3">
    <source>
        <dbReference type="EMBL" id="KKN41155.1"/>
    </source>
</evidence>
<evidence type="ECO:0008006" key="4">
    <source>
        <dbReference type="Google" id="ProtNLM"/>
    </source>
</evidence>
<dbReference type="CDD" id="cd00154">
    <property type="entry name" value="Rab"/>
    <property type="match status" value="1"/>
</dbReference>
<dbReference type="EMBL" id="LAZR01001665">
    <property type="protein sequence ID" value="KKN41155.1"/>
    <property type="molecule type" value="Genomic_DNA"/>
</dbReference>
<dbReference type="PROSITE" id="PS51421">
    <property type="entry name" value="RAS"/>
    <property type="match status" value="1"/>
</dbReference>
<gene>
    <name evidence="3" type="ORF">LCGC14_0726130</name>
</gene>
<dbReference type="Gene3D" id="3.40.50.300">
    <property type="entry name" value="P-loop containing nucleotide triphosphate hydrolases"/>
    <property type="match status" value="1"/>
</dbReference>
<accession>A0A0F9QAZ4</accession>
<dbReference type="NCBIfam" id="TIGR00231">
    <property type="entry name" value="small_GTP"/>
    <property type="match status" value="1"/>
</dbReference>
<dbReference type="PANTHER" id="PTHR47977">
    <property type="entry name" value="RAS-RELATED PROTEIN RAB"/>
    <property type="match status" value="1"/>
</dbReference>
<dbReference type="InterPro" id="IPR005225">
    <property type="entry name" value="Small_GTP-bd"/>
</dbReference>
<dbReference type="FunFam" id="3.40.50.300:FF:001447">
    <property type="entry name" value="Ras-related protein Rab-1B"/>
    <property type="match status" value="1"/>
</dbReference>
<dbReference type="AlphaFoldDB" id="A0A0F9QAZ4"/>
<dbReference type="InterPro" id="IPR027417">
    <property type="entry name" value="P-loop_NTPase"/>
</dbReference>
<dbReference type="InterPro" id="IPR001806">
    <property type="entry name" value="Small_GTPase"/>
</dbReference>
<dbReference type="GO" id="GO:0005525">
    <property type="term" value="F:GTP binding"/>
    <property type="evidence" value="ECO:0007669"/>
    <property type="project" value="UniProtKB-KW"/>
</dbReference>
<evidence type="ECO:0000256" key="2">
    <source>
        <dbReference type="ARBA" id="ARBA00023134"/>
    </source>
</evidence>